<feature type="compositionally biased region" description="Low complexity" evidence="5">
    <location>
        <begin position="947"/>
        <end position="958"/>
    </location>
</feature>
<dbReference type="Proteomes" id="UP001154114">
    <property type="component" value="Chromosome 1"/>
</dbReference>
<dbReference type="PANTHER" id="PTHR22950">
    <property type="entry name" value="AMINO ACID TRANSPORTER"/>
    <property type="match status" value="1"/>
</dbReference>
<evidence type="ECO:0000256" key="1">
    <source>
        <dbReference type="ARBA" id="ARBA00004141"/>
    </source>
</evidence>
<evidence type="ECO:0000256" key="2">
    <source>
        <dbReference type="ARBA" id="ARBA00022692"/>
    </source>
</evidence>
<sequence length="1295" mass="143121">MVVTKDAYQYLVGMMDIITGGEDEENFDPHTHRRVPKPTTYGETMMHMLKGSMGAGMLAMPDAVRRMGIVLGAIFIISIGLFATYCIQLLVYAEYKVCKKMRRGYVKFPKGMKVAIQSGPHFMRWSGVLFYQLVDIFLITWQIGVCAIYFVFVSENVKQVLDFYGIVYSVRFLICCCLPILLVLSWVKDLKFLTPISSVSNILIVLGLILVFFYLIQDEVSLDESKFQTEGIEEFPVFVGITLFALEAVGVVLALEYNMEKPKEFTGIFGLFSIGMVIIVSIFAILGVFGYLKYGSDVKASITLNLPFNEKKAQVAKLAFAAALFLSFPLQNFVAYTIIWQKTRKRIKSCVFVIDTALRIGLVVLPFSMAVAAPSLGPFMGLIGALSLTMVAIVFPAIMDLCLHYPDKFGLCHYKLTRDILIIIIGTFSMVAGVYTSLLEIYEQSHKEAEGIRDPRGVKMFAYKYISGLVETITGREDDENYDPHLHRKVPKPTTYGETMIHLLKGCIGAGLLAMPDAVRRLGIIMGTIGIILLGAIATYCIQILVIAEYKVCKKLKKGYVKFPRGMMESVRMGPKWIQWTGPIFYQLVDIFLIVWQIGVCAIYFVFVSENVKQVLDFYGIEYSVRMIIVFVFPPLLILSMIKDLKLLSPVSSTANITTLLGIILVFFYLIQDDVEIDARKFSPKGVMEIPVFIGITLFALEAVGVVLALEYNMENPKDFTGLFGLFSIGMAIIVAIFCVLGVFGYLKYGDEVKASITLNLPLEDKKAQAARLAFAVSLFLSFPLQNFVAYQIVWQKILKKYKPKAELFWDYMLRVILVVIPFSMAVAAPMLGPFMGLIGALCLSMAAVVFPAIMDACLFYPDNGTPLNMGSNRAATCRRCEPEHELDTEPPRSAWPVYMSSRASPNSLSPQASPGSISPDRYLRTKSSPFRVTIEPEGIRSGRKQTPSASTTTPASAEQLTPCAVHSPPPIIYHPNIQYGILSRGSGCSVSAISEFGRVSAYFSMQPPAMPMQLVPVSSPELPGRPVTPALPAPDGQPAFDVPLPQVTPLADITPTPTDNEKCQTVVRSMLCDLVTTLPLSPNSGSTMRRSRIPQPVRPAPPPPTTPAYHASSTLPTPTPSALISRFAPPPPTTPARSLSPPTPDQVYAEHTARAVSPCLASIKATDSNDRASSESKASARGSDSFPLVWLDSTRHELLRDAATQAHATVNSRCVNDLPERMGNAEEWLGGVRALRDSHVRLVLRQLRHIERLNRALDRATRQPATPPAPTTPPYARHCPQVMSVSKRFQNTNC</sequence>
<feature type="transmembrane region" description="Helical" evidence="6">
    <location>
        <begin position="199"/>
        <end position="217"/>
    </location>
</feature>
<evidence type="ECO:0000256" key="4">
    <source>
        <dbReference type="ARBA" id="ARBA00023136"/>
    </source>
</evidence>
<accession>A0A9N8KRF7</accession>
<protein>
    <recommendedName>
        <fullName evidence="7">Amino acid transporter transmembrane domain-containing protein</fullName>
    </recommendedName>
</protein>
<feature type="compositionally biased region" description="Pro residues" evidence="5">
    <location>
        <begin position="1097"/>
        <end position="1107"/>
    </location>
</feature>
<feature type="compositionally biased region" description="Polar residues" evidence="5">
    <location>
        <begin position="903"/>
        <end position="917"/>
    </location>
</feature>
<feature type="transmembrane region" description="Helical" evidence="6">
    <location>
        <begin position="584"/>
        <end position="607"/>
    </location>
</feature>
<feature type="domain" description="Amino acid transporter transmembrane" evidence="7">
    <location>
        <begin position="494"/>
        <end position="860"/>
    </location>
</feature>
<evidence type="ECO:0000256" key="5">
    <source>
        <dbReference type="SAM" id="MobiDB-lite"/>
    </source>
</evidence>
<dbReference type="GO" id="GO:0005774">
    <property type="term" value="C:vacuolar membrane"/>
    <property type="evidence" value="ECO:0007669"/>
    <property type="project" value="TreeGrafter"/>
</dbReference>
<feature type="region of interest" description="Disordered" evidence="5">
    <location>
        <begin position="903"/>
        <end position="962"/>
    </location>
</feature>
<gene>
    <name evidence="8" type="ORF">CINC_LOCUS687</name>
</gene>
<feature type="transmembrane region" description="Helical" evidence="6">
    <location>
        <begin position="623"/>
        <end position="642"/>
    </location>
</feature>
<feature type="transmembrane region" description="Helical" evidence="6">
    <location>
        <begin position="128"/>
        <end position="151"/>
    </location>
</feature>
<feature type="transmembrane region" description="Helical" evidence="6">
    <location>
        <begin position="420"/>
        <end position="438"/>
    </location>
</feature>
<feature type="transmembrane region" description="Helical" evidence="6">
    <location>
        <begin position="67"/>
        <end position="93"/>
    </location>
</feature>
<keyword evidence="2 6" id="KW-0812">Transmembrane</keyword>
<keyword evidence="3 6" id="KW-1133">Transmembrane helix</keyword>
<feature type="transmembrane region" description="Helical" evidence="6">
    <location>
        <begin position="351"/>
        <end position="373"/>
    </location>
</feature>
<keyword evidence="4 6" id="KW-0472">Membrane</keyword>
<keyword evidence="9" id="KW-1185">Reference proteome</keyword>
<dbReference type="GO" id="GO:0015179">
    <property type="term" value="F:L-amino acid transmembrane transporter activity"/>
    <property type="evidence" value="ECO:0007669"/>
    <property type="project" value="TreeGrafter"/>
</dbReference>
<feature type="transmembrane region" description="Helical" evidence="6">
    <location>
        <begin position="812"/>
        <end position="832"/>
    </location>
</feature>
<feature type="region of interest" description="Disordered" evidence="5">
    <location>
        <begin position="1080"/>
        <end position="1147"/>
    </location>
</feature>
<evidence type="ECO:0000313" key="9">
    <source>
        <dbReference type="Proteomes" id="UP001154114"/>
    </source>
</evidence>
<feature type="compositionally biased region" description="Polar residues" evidence="5">
    <location>
        <begin position="1080"/>
        <end position="1089"/>
    </location>
</feature>
<feature type="transmembrane region" description="Helical" evidence="6">
    <location>
        <begin position="722"/>
        <end position="749"/>
    </location>
</feature>
<evidence type="ECO:0000259" key="7">
    <source>
        <dbReference type="Pfam" id="PF01490"/>
    </source>
</evidence>
<feature type="transmembrane region" description="Helical" evidence="6">
    <location>
        <begin position="318"/>
        <end position="339"/>
    </location>
</feature>
<dbReference type="OrthoDB" id="1684102at2759"/>
<feature type="transmembrane region" description="Helical" evidence="6">
    <location>
        <begin position="654"/>
        <end position="672"/>
    </location>
</feature>
<feature type="transmembrane region" description="Helical" evidence="6">
    <location>
        <begin position="267"/>
        <end position="292"/>
    </location>
</feature>
<dbReference type="EMBL" id="LR824004">
    <property type="protein sequence ID" value="CAD0194399.1"/>
    <property type="molecule type" value="Genomic_DNA"/>
</dbReference>
<feature type="transmembrane region" description="Helical" evidence="6">
    <location>
        <begin position="692"/>
        <end position="710"/>
    </location>
</feature>
<feature type="domain" description="Amino acid transporter transmembrane" evidence="7">
    <location>
        <begin position="39"/>
        <end position="437"/>
    </location>
</feature>
<dbReference type="InterPro" id="IPR013057">
    <property type="entry name" value="AA_transpt_TM"/>
</dbReference>
<dbReference type="Pfam" id="PF01490">
    <property type="entry name" value="Aa_trans"/>
    <property type="match status" value="2"/>
</dbReference>
<reference evidence="8" key="1">
    <citation type="submission" date="2021-12" db="EMBL/GenBank/DDBJ databases">
        <authorList>
            <person name="King R."/>
        </authorList>
    </citation>
    <scope>NUCLEOTIDE SEQUENCE</scope>
</reference>
<feature type="transmembrane region" description="Helical" evidence="6">
    <location>
        <begin position="379"/>
        <end position="399"/>
    </location>
</feature>
<dbReference type="PANTHER" id="PTHR22950:SF340">
    <property type="entry name" value="AMINO ACID TRANSPORTER TRANSMEMBRANE DOMAIN-CONTAINING PROTEIN-RELATED"/>
    <property type="match status" value="1"/>
</dbReference>
<feature type="transmembrane region" description="Helical" evidence="6">
    <location>
        <begin position="163"/>
        <end position="187"/>
    </location>
</feature>
<organism evidence="8 9">
    <name type="scientific">Chrysodeixis includens</name>
    <name type="common">Soybean looper</name>
    <name type="synonym">Pseudoplusia includens</name>
    <dbReference type="NCBI Taxonomy" id="689277"/>
    <lineage>
        <taxon>Eukaryota</taxon>
        <taxon>Metazoa</taxon>
        <taxon>Ecdysozoa</taxon>
        <taxon>Arthropoda</taxon>
        <taxon>Hexapoda</taxon>
        <taxon>Insecta</taxon>
        <taxon>Pterygota</taxon>
        <taxon>Neoptera</taxon>
        <taxon>Endopterygota</taxon>
        <taxon>Lepidoptera</taxon>
        <taxon>Glossata</taxon>
        <taxon>Ditrysia</taxon>
        <taxon>Noctuoidea</taxon>
        <taxon>Noctuidae</taxon>
        <taxon>Plusiinae</taxon>
        <taxon>Chrysodeixis</taxon>
    </lineage>
</organism>
<comment type="subcellular location">
    <subcellularLocation>
        <location evidence="1">Membrane</location>
        <topology evidence="1">Multi-pass membrane protein</topology>
    </subcellularLocation>
</comment>
<proteinExistence type="predicted"/>
<evidence type="ECO:0000256" key="3">
    <source>
        <dbReference type="ARBA" id="ARBA00022989"/>
    </source>
</evidence>
<feature type="transmembrane region" description="Helical" evidence="6">
    <location>
        <begin position="769"/>
        <end position="791"/>
    </location>
</feature>
<feature type="transmembrane region" description="Helical" evidence="6">
    <location>
        <begin position="522"/>
        <end position="548"/>
    </location>
</feature>
<evidence type="ECO:0000256" key="6">
    <source>
        <dbReference type="SAM" id="Phobius"/>
    </source>
</evidence>
<name>A0A9N8KRF7_CHRIL</name>
<evidence type="ECO:0000313" key="8">
    <source>
        <dbReference type="EMBL" id="CAD0194399.1"/>
    </source>
</evidence>
<feature type="compositionally biased region" description="Polar residues" evidence="5">
    <location>
        <begin position="1112"/>
        <end position="1123"/>
    </location>
</feature>
<feature type="transmembrane region" description="Helical" evidence="6">
    <location>
        <begin position="237"/>
        <end position="255"/>
    </location>
</feature>